<organism evidence="2 3">
    <name type="scientific">Paenibacillus lutrae</name>
    <dbReference type="NCBI Taxonomy" id="2078573"/>
    <lineage>
        <taxon>Bacteria</taxon>
        <taxon>Bacillati</taxon>
        <taxon>Bacillota</taxon>
        <taxon>Bacilli</taxon>
        <taxon>Bacillales</taxon>
        <taxon>Paenibacillaceae</taxon>
        <taxon>Paenibacillus</taxon>
    </lineage>
</organism>
<reference evidence="2 3" key="1">
    <citation type="journal article" date="2019" name="Microorganisms">
        <title>Paenibacillus lutrae sp. nov., A Chitinolytic Species Isolated from A River Otter in Castril Natural Park, Granada, Spain.</title>
        <authorList>
            <person name="Rodriguez M."/>
            <person name="Reina J.C."/>
            <person name="Bejar V."/>
            <person name="Llamas I."/>
        </authorList>
    </citation>
    <scope>NUCLEOTIDE SEQUENCE [LARGE SCALE GENOMIC DNA]</scope>
    <source>
        <strain evidence="2 3">N10</strain>
    </source>
</reference>
<accession>A0A7X3FHN5</accession>
<evidence type="ECO:0000256" key="1">
    <source>
        <dbReference type="SAM" id="MobiDB-lite"/>
    </source>
</evidence>
<protein>
    <submittedName>
        <fullName evidence="2">Uncharacterized protein</fullName>
    </submittedName>
</protein>
<evidence type="ECO:0000313" key="2">
    <source>
        <dbReference type="EMBL" id="MVO99815.1"/>
    </source>
</evidence>
<dbReference type="RefSeq" id="WP_157335105.1">
    <property type="nucleotide sequence ID" value="NZ_RHLK01000004.1"/>
</dbReference>
<comment type="caution">
    <text evidence="2">The sequence shown here is derived from an EMBL/GenBank/DDBJ whole genome shotgun (WGS) entry which is preliminary data.</text>
</comment>
<feature type="compositionally biased region" description="Gly residues" evidence="1">
    <location>
        <begin position="56"/>
        <end position="79"/>
    </location>
</feature>
<dbReference type="Pfam" id="PF10803">
    <property type="entry name" value="GerPB"/>
    <property type="match status" value="1"/>
</dbReference>
<dbReference type="InterPro" id="IPR024255">
    <property type="entry name" value="GerPB"/>
</dbReference>
<gene>
    <name evidence="2" type="ORF">EDM21_09765</name>
</gene>
<dbReference type="Proteomes" id="UP000490800">
    <property type="component" value="Unassembled WGS sequence"/>
</dbReference>
<dbReference type="EMBL" id="RHLK01000004">
    <property type="protein sequence ID" value="MVO99815.1"/>
    <property type="molecule type" value="Genomic_DNA"/>
</dbReference>
<proteinExistence type="predicted"/>
<evidence type="ECO:0000313" key="3">
    <source>
        <dbReference type="Proteomes" id="UP000490800"/>
    </source>
</evidence>
<sequence length="104" mass="10055">MSWTIHQTITIQQLRVDAVSNSSVLQIGSAGSIRSLSNQYNTGGFTGPAPEPGKGELAGFGGSAGPGGGPGPAGQGPGAGSAAPAPLAQALCPGPELLPPLPPM</sequence>
<dbReference type="OrthoDB" id="2971631at2"/>
<name>A0A7X3FHN5_9BACL</name>
<feature type="compositionally biased region" description="Low complexity" evidence="1">
    <location>
        <begin position="80"/>
        <end position="95"/>
    </location>
</feature>
<feature type="region of interest" description="Disordered" evidence="1">
    <location>
        <begin position="35"/>
        <end position="104"/>
    </location>
</feature>
<dbReference type="AlphaFoldDB" id="A0A7X3FHN5"/>
<keyword evidence="3" id="KW-1185">Reference proteome</keyword>